<dbReference type="Proteomes" id="UP000326062">
    <property type="component" value="Unassembled WGS sequence"/>
</dbReference>
<dbReference type="EMBL" id="VCEB01020563">
    <property type="protein sequence ID" value="KAB0336772.1"/>
    <property type="molecule type" value="Genomic_DNA"/>
</dbReference>
<organism evidence="3 4">
    <name type="scientific">Muntiacus reevesi</name>
    <name type="common">Reeves' muntjac</name>
    <name type="synonym">Cervus reevesi</name>
    <dbReference type="NCBI Taxonomy" id="9886"/>
    <lineage>
        <taxon>Eukaryota</taxon>
        <taxon>Metazoa</taxon>
        <taxon>Chordata</taxon>
        <taxon>Craniata</taxon>
        <taxon>Vertebrata</taxon>
        <taxon>Euteleostomi</taxon>
        <taxon>Mammalia</taxon>
        <taxon>Eutheria</taxon>
        <taxon>Laurasiatheria</taxon>
        <taxon>Artiodactyla</taxon>
        <taxon>Ruminantia</taxon>
        <taxon>Pecora</taxon>
        <taxon>Cervidae</taxon>
        <taxon>Muntiacinae</taxon>
        <taxon>Muntiacus</taxon>
    </lineage>
</organism>
<evidence type="ECO:0000313" key="2">
    <source>
        <dbReference type="EMBL" id="KAB0336772.1"/>
    </source>
</evidence>
<evidence type="ECO:0000256" key="1">
    <source>
        <dbReference type="SAM" id="MobiDB-lite"/>
    </source>
</evidence>
<sequence length="72" mass="7724">SSSQTLMIPEPPPPPLQEPQLSHRGTGSGEQSQLTNRERAGPLPATHKAESERGKEGKGHTWEMTRVVSAPG</sequence>
<proteinExistence type="predicted"/>
<accession>A0A5N3UIA0</accession>
<dbReference type="AlphaFoldDB" id="A0A5N3UIA0"/>
<evidence type="ECO:0000313" key="3">
    <source>
        <dbReference type="EMBL" id="KAB0336773.1"/>
    </source>
</evidence>
<feature type="compositionally biased region" description="Polar residues" evidence="1">
    <location>
        <begin position="23"/>
        <end position="35"/>
    </location>
</feature>
<keyword evidence="4" id="KW-1185">Reference proteome</keyword>
<evidence type="ECO:0000313" key="4">
    <source>
        <dbReference type="Proteomes" id="UP000326062"/>
    </source>
</evidence>
<comment type="caution">
    <text evidence="3">The sequence shown here is derived from an EMBL/GenBank/DDBJ whole genome shotgun (WGS) entry which is preliminary data.</text>
</comment>
<feature type="region of interest" description="Disordered" evidence="1">
    <location>
        <begin position="1"/>
        <end position="72"/>
    </location>
</feature>
<gene>
    <name evidence="3" type="ORF">FD755_025858</name>
    <name evidence="2" type="ORF">FD755_025859</name>
</gene>
<feature type="compositionally biased region" description="Basic and acidic residues" evidence="1">
    <location>
        <begin position="47"/>
        <end position="63"/>
    </location>
</feature>
<reference evidence="3 4" key="1">
    <citation type="submission" date="2019-06" db="EMBL/GenBank/DDBJ databases">
        <title>Discovery of a novel chromosome fission-fusion reversal in muntjac.</title>
        <authorList>
            <person name="Mudd A.B."/>
            <person name="Bredeson J.V."/>
            <person name="Baum R."/>
            <person name="Hockemeyer D."/>
            <person name="Rokhsar D.S."/>
        </authorList>
    </citation>
    <scope>NUCLEOTIDE SEQUENCE [LARGE SCALE GENOMIC DNA]</scope>
    <source>
        <strain evidence="3">UCam_UCB_Mr</strain>
        <tissue evidence="3">Fibroblast cell line</tissue>
    </source>
</reference>
<name>A0A5N3UIA0_MUNRE</name>
<protein>
    <submittedName>
        <fullName evidence="3">Uncharacterized protein</fullName>
    </submittedName>
</protein>
<dbReference type="EMBL" id="VCEB01020562">
    <property type="protein sequence ID" value="KAB0336773.1"/>
    <property type="molecule type" value="Genomic_DNA"/>
</dbReference>
<feature type="non-terminal residue" evidence="3">
    <location>
        <position position="1"/>
    </location>
</feature>